<sequence length="73" mass="8661">MPDALTEEEDRLECFTTWLVMLGRLPTRDRLHVWKIVEDKGGYCFCQGEESHQINEDSIFEFNSKLMRIPFHA</sequence>
<reference evidence="1 2" key="1">
    <citation type="submission" date="2024-01" db="EMBL/GenBank/DDBJ databases">
        <title>The complete chloroplast genome sequence of Lithospermum erythrorhizon: insights into the phylogenetic relationship among Boraginaceae species and the maternal lineages of purple gromwells.</title>
        <authorList>
            <person name="Okada T."/>
            <person name="Watanabe K."/>
        </authorList>
    </citation>
    <scope>NUCLEOTIDE SEQUENCE [LARGE SCALE GENOMIC DNA]</scope>
</reference>
<evidence type="ECO:0000313" key="1">
    <source>
        <dbReference type="EMBL" id="GAA0176057.1"/>
    </source>
</evidence>
<gene>
    <name evidence="1" type="ORF">LIER_42017</name>
</gene>
<comment type="caution">
    <text evidence="1">The sequence shown here is derived from an EMBL/GenBank/DDBJ whole genome shotgun (WGS) entry which is preliminary data.</text>
</comment>
<dbReference type="Proteomes" id="UP001454036">
    <property type="component" value="Unassembled WGS sequence"/>
</dbReference>
<protein>
    <submittedName>
        <fullName evidence="1">Uncharacterized protein</fullName>
    </submittedName>
</protein>
<organism evidence="1 2">
    <name type="scientific">Lithospermum erythrorhizon</name>
    <name type="common">Purple gromwell</name>
    <name type="synonym">Lithospermum officinale var. erythrorhizon</name>
    <dbReference type="NCBI Taxonomy" id="34254"/>
    <lineage>
        <taxon>Eukaryota</taxon>
        <taxon>Viridiplantae</taxon>
        <taxon>Streptophyta</taxon>
        <taxon>Embryophyta</taxon>
        <taxon>Tracheophyta</taxon>
        <taxon>Spermatophyta</taxon>
        <taxon>Magnoliopsida</taxon>
        <taxon>eudicotyledons</taxon>
        <taxon>Gunneridae</taxon>
        <taxon>Pentapetalae</taxon>
        <taxon>asterids</taxon>
        <taxon>lamiids</taxon>
        <taxon>Boraginales</taxon>
        <taxon>Boraginaceae</taxon>
        <taxon>Boraginoideae</taxon>
        <taxon>Lithospermeae</taxon>
        <taxon>Lithospermum</taxon>
    </lineage>
</organism>
<proteinExistence type="predicted"/>
<name>A0AAV3RN66_LITER</name>
<accession>A0AAV3RN66</accession>
<keyword evidence="2" id="KW-1185">Reference proteome</keyword>
<evidence type="ECO:0000313" key="2">
    <source>
        <dbReference type="Proteomes" id="UP001454036"/>
    </source>
</evidence>
<dbReference type="AlphaFoldDB" id="A0AAV3RN66"/>
<dbReference type="EMBL" id="BAABME010027746">
    <property type="protein sequence ID" value="GAA0176057.1"/>
    <property type="molecule type" value="Genomic_DNA"/>
</dbReference>